<sequence>MEASPVSVPQLGQGKEDFPDAGGSGVVPRTSHERRVSRKMEDP</sequence>
<evidence type="ECO:0000313" key="2">
    <source>
        <dbReference type="EMBL" id="EPX62164.1"/>
    </source>
</evidence>
<comment type="caution">
    <text evidence="2">The sequence shown here is derived from an EMBL/GenBank/DDBJ whole genome shotgun (WGS) entry which is preliminary data.</text>
</comment>
<proteinExistence type="predicted"/>
<accession>S9QLM4</accession>
<dbReference type="Proteomes" id="UP000011682">
    <property type="component" value="Unassembled WGS sequence"/>
</dbReference>
<evidence type="ECO:0000313" key="3">
    <source>
        <dbReference type="Proteomes" id="UP000011682"/>
    </source>
</evidence>
<keyword evidence="3" id="KW-1185">Reference proteome</keyword>
<organism evidence="2 3">
    <name type="scientific">Cystobacter fuscus (strain ATCC 25194 / DSM 2262 / NBRC 100088 / M29)</name>
    <dbReference type="NCBI Taxonomy" id="1242864"/>
    <lineage>
        <taxon>Bacteria</taxon>
        <taxon>Pseudomonadati</taxon>
        <taxon>Myxococcota</taxon>
        <taxon>Myxococcia</taxon>
        <taxon>Myxococcales</taxon>
        <taxon>Cystobacterineae</taxon>
        <taxon>Archangiaceae</taxon>
        <taxon>Cystobacter</taxon>
    </lineage>
</organism>
<feature type="region of interest" description="Disordered" evidence="1">
    <location>
        <begin position="1"/>
        <end position="43"/>
    </location>
</feature>
<reference evidence="2" key="1">
    <citation type="submission" date="2013-05" db="EMBL/GenBank/DDBJ databases">
        <title>Genome assembly of Cystobacter fuscus DSM 2262.</title>
        <authorList>
            <person name="Sharma G."/>
            <person name="Khatri I."/>
            <person name="Kaur C."/>
            <person name="Mayilraj S."/>
            <person name="Subramanian S."/>
        </authorList>
    </citation>
    <scope>NUCLEOTIDE SEQUENCE [LARGE SCALE GENOMIC DNA]</scope>
    <source>
        <strain evidence="2">DSM 2262</strain>
    </source>
</reference>
<name>S9QLM4_CYSF2</name>
<dbReference type="AlphaFoldDB" id="S9QLM4"/>
<feature type="compositionally biased region" description="Basic and acidic residues" evidence="1">
    <location>
        <begin position="30"/>
        <end position="43"/>
    </location>
</feature>
<dbReference type="EMBL" id="ANAH02000008">
    <property type="protein sequence ID" value="EPX62164.1"/>
    <property type="molecule type" value="Genomic_DNA"/>
</dbReference>
<gene>
    <name evidence="2" type="ORF">D187_010068</name>
</gene>
<protein>
    <submittedName>
        <fullName evidence="2">Uncharacterized protein</fullName>
    </submittedName>
</protein>
<evidence type="ECO:0000256" key="1">
    <source>
        <dbReference type="SAM" id="MobiDB-lite"/>
    </source>
</evidence>